<keyword evidence="2" id="KW-0813">Transport</keyword>
<gene>
    <name evidence="8" type="ORF">GcM3_107017</name>
</gene>
<feature type="transmembrane region" description="Helical" evidence="6">
    <location>
        <begin position="188"/>
        <end position="212"/>
    </location>
</feature>
<dbReference type="InterPro" id="IPR036259">
    <property type="entry name" value="MFS_trans_sf"/>
</dbReference>
<feature type="transmembrane region" description="Helical" evidence="6">
    <location>
        <begin position="441"/>
        <end position="462"/>
    </location>
</feature>
<feature type="transmembrane region" description="Helical" evidence="6">
    <location>
        <begin position="383"/>
        <end position="402"/>
    </location>
</feature>
<comment type="subcellular location">
    <subcellularLocation>
        <location evidence="1">Membrane</location>
        <topology evidence="1">Multi-pass membrane protein</topology>
    </subcellularLocation>
</comment>
<evidence type="ECO:0000256" key="4">
    <source>
        <dbReference type="ARBA" id="ARBA00022989"/>
    </source>
</evidence>
<dbReference type="InterPro" id="IPR011701">
    <property type="entry name" value="MFS"/>
</dbReference>
<evidence type="ECO:0000313" key="9">
    <source>
        <dbReference type="Proteomes" id="UP000283383"/>
    </source>
</evidence>
<keyword evidence="5 6" id="KW-0472">Membrane</keyword>
<proteinExistence type="predicted"/>
<dbReference type="Proteomes" id="UP000283383">
    <property type="component" value="Unassembled WGS sequence"/>
</dbReference>
<feature type="domain" description="Major facilitator superfamily (MFS) profile" evidence="7">
    <location>
        <begin position="16"/>
        <end position="506"/>
    </location>
</feature>
<protein>
    <submittedName>
        <fullName evidence="8">Putative membrane protein</fullName>
    </submittedName>
</protein>
<keyword evidence="3 6" id="KW-0812">Transmembrane</keyword>
<dbReference type="InterPro" id="IPR020846">
    <property type="entry name" value="MFS_dom"/>
</dbReference>
<reference evidence="8 9" key="1">
    <citation type="journal article" date="2018" name="BMC Genomics">
        <title>Comparative genome analyses reveal sequence features reflecting distinct modes of host-adaptation between dicot and monocot powdery mildew.</title>
        <authorList>
            <person name="Wu Y."/>
            <person name="Ma X."/>
            <person name="Pan Z."/>
            <person name="Kale S.D."/>
            <person name="Song Y."/>
            <person name="King H."/>
            <person name="Zhang Q."/>
            <person name="Presley C."/>
            <person name="Deng X."/>
            <person name="Wei C.I."/>
            <person name="Xiao S."/>
        </authorList>
    </citation>
    <scope>NUCLEOTIDE SEQUENCE [LARGE SCALE GENOMIC DNA]</scope>
    <source>
        <strain evidence="8">UMSG3</strain>
    </source>
</reference>
<evidence type="ECO:0000256" key="1">
    <source>
        <dbReference type="ARBA" id="ARBA00004141"/>
    </source>
</evidence>
<evidence type="ECO:0000256" key="5">
    <source>
        <dbReference type="ARBA" id="ARBA00023136"/>
    </source>
</evidence>
<feature type="transmembrane region" description="Helical" evidence="6">
    <location>
        <begin position="21"/>
        <end position="42"/>
    </location>
</feature>
<sequence>MTMHSSRQRSEFPTSQMTILAICRICEPIAFMSIFPYVYYMVQDFGIAKNESEISIFTGMITSAFTIAEFSAGVAWGKVSDQIGRKPVLITGLAGTALSMLIFGLAPNFQVALFARALGGLLNGNMGVLQTTVAEMITNKEHQPRAYTIMPFVWCLGSILGPILGGALARPVINYPSIFANNSIWAQYPYFLPNLICTIIVIFGVTIGVLFLEETHSLKKHRRDPGLLAGKWILARCSSWKSKFLRSATEKDENKSETLPLLHEEQLSVNTCTPTEPSMAPHFDSNSRLPISKIFTRNIIINIACFGILAYHTMTLDSMMPIFLSYPKPHNQSSWKLPFKFSMGYGLSTKEIGMILSVQGIYSMLVTLCIFPTLVRRFGAMRLFRTVAICYPILYFSIPYFSLLPPSLSIFGIYFIAIWKCTFATLAFPSNAMMLTNMAPSLLSMGTINGVAASIASLSRALGPTVSGALISVGQSSGYSGLSWWCSAIISIAGALLSLMMKVNYDLQNVDEKIDPESGLDSNDTDG</sequence>
<comment type="caution">
    <text evidence="8">The sequence shown here is derived from an EMBL/GenBank/DDBJ whole genome shotgun (WGS) entry which is preliminary data.</text>
</comment>
<keyword evidence="4 6" id="KW-1133">Transmembrane helix</keyword>
<dbReference type="Gene3D" id="1.20.1250.20">
    <property type="entry name" value="MFS general substrate transporter like domains"/>
    <property type="match status" value="1"/>
</dbReference>
<dbReference type="AlphaFoldDB" id="A0A420I9A3"/>
<dbReference type="EMBL" id="MCBQ01010800">
    <property type="protein sequence ID" value="RKF71129.1"/>
    <property type="molecule type" value="Genomic_DNA"/>
</dbReference>
<organism evidence="8 9">
    <name type="scientific">Golovinomyces cichoracearum</name>
    <dbReference type="NCBI Taxonomy" id="62708"/>
    <lineage>
        <taxon>Eukaryota</taxon>
        <taxon>Fungi</taxon>
        <taxon>Dikarya</taxon>
        <taxon>Ascomycota</taxon>
        <taxon>Pezizomycotina</taxon>
        <taxon>Leotiomycetes</taxon>
        <taxon>Erysiphales</taxon>
        <taxon>Erysiphaceae</taxon>
        <taxon>Golovinomyces</taxon>
    </lineage>
</organism>
<dbReference type="Pfam" id="PF07690">
    <property type="entry name" value="MFS_1"/>
    <property type="match status" value="1"/>
</dbReference>
<accession>A0A420I9A3</accession>
<dbReference type="GO" id="GO:0016020">
    <property type="term" value="C:membrane"/>
    <property type="evidence" value="ECO:0007669"/>
    <property type="project" value="UniProtKB-SubCell"/>
</dbReference>
<feature type="transmembrane region" description="Helical" evidence="6">
    <location>
        <begin position="88"/>
        <end position="107"/>
    </location>
</feature>
<evidence type="ECO:0000259" key="7">
    <source>
        <dbReference type="PROSITE" id="PS50850"/>
    </source>
</evidence>
<dbReference type="SUPFAM" id="SSF103473">
    <property type="entry name" value="MFS general substrate transporter"/>
    <property type="match status" value="1"/>
</dbReference>
<dbReference type="CDD" id="cd17330">
    <property type="entry name" value="MFS_SLC46_TetA_like"/>
    <property type="match status" value="1"/>
</dbReference>
<feature type="transmembrane region" description="Helical" evidence="6">
    <location>
        <begin position="352"/>
        <end position="371"/>
    </location>
</feature>
<feature type="transmembrane region" description="Helical" evidence="6">
    <location>
        <begin position="113"/>
        <end position="134"/>
    </location>
</feature>
<name>A0A420I9A3_9PEZI</name>
<evidence type="ECO:0000256" key="2">
    <source>
        <dbReference type="ARBA" id="ARBA00022448"/>
    </source>
</evidence>
<dbReference type="GO" id="GO:0022857">
    <property type="term" value="F:transmembrane transporter activity"/>
    <property type="evidence" value="ECO:0007669"/>
    <property type="project" value="InterPro"/>
</dbReference>
<dbReference type="PROSITE" id="PS50850">
    <property type="entry name" value="MFS"/>
    <property type="match status" value="1"/>
</dbReference>
<feature type="transmembrane region" description="Helical" evidence="6">
    <location>
        <begin position="54"/>
        <end position="76"/>
    </location>
</feature>
<evidence type="ECO:0000256" key="3">
    <source>
        <dbReference type="ARBA" id="ARBA00022692"/>
    </source>
</evidence>
<feature type="transmembrane region" description="Helical" evidence="6">
    <location>
        <begin position="294"/>
        <end position="314"/>
    </location>
</feature>
<feature type="transmembrane region" description="Helical" evidence="6">
    <location>
        <begin position="146"/>
        <end position="168"/>
    </location>
</feature>
<evidence type="ECO:0000313" key="8">
    <source>
        <dbReference type="EMBL" id="RKF71129.1"/>
    </source>
</evidence>
<feature type="transmembrane region" description="Helical" evidence="6">
    <location>
        <begin position="408"/>
        <end position="429"/>
    </location>
</feature>
<evidence type="ECO:0000256" key="6">
    <source>
        <dbReference type="SAM" id="Phobius"/>
    </source>
</evidence>
<feature type="transmembrane region" description="Helical" evidence="6">
    <location>
        <begin position="482"/>
        <end position="500"/>
    </location>
</feature>
<keyword evidence="9" id="KW-1185">Reference proteome</keyword>
<dbReference type="PANTHER" id="PTHR23504">
    <property type="entry name" value="MAJOR FACILITATOR SUPERFAMILY DOMAIN-CONTAINING PROTEIN 10"/>
    <property type="match status" value="1"/>
</dbReference>
<dbReference type="PANTHER" id="PTHR23504:SF15">
    <property type="entry name" value="MAJOR FACILITATOR SUPERFAMILY (MFS) PROFILE DOMAIN-CONTAINING PROTEIN"/>
    <property type="match status" value="1"/>
</dbReference>